<comment type="subcellular location">
    <subcellularLocation>
        <location evidence="1">Nucleus</location>
    </subcellularLocation>
</comment>
<feature type="region of interest" description="Disordered" evidence="9">
    <location>
        <begin position="101"/>
        <end position="123"/>
    </location>
</feature>
<organism evidence="11 12">
    <name type="scientific">Acrodontium crateriforme</name>
    <dbReference type="NCBI Taxonomy" id="150365"/>
    <lineage>
        <taxon>Eukaryota</taxon>
        <taxon>Fungi</taxon>
        <taxon>Dikarya</taxon>
        <taxon>Ascomycota</taxon>
        <taxon>Pezizomycotina</taxon>
        <taxon>Dothideomycetes</taxon>
        <taxon>Dothideomycetidae</taxon>
        <taxon>Mycosphaerellales</taxon>
        <taxon>Teratosphaeriaceae</taxon>
        <taxon>Acrodontium</taxon>
    </lineage>
</organism>
<dbReference type="AlphaFoldDB" id="A0AAQ3M379"/>
<dbReference type="PANTHER" id="PTHR10629">
    <property type="entry name" value="CYTOSINE-SPECIFIC METHYLTRANSFERASE"/>
    <property type="match status" value="1"/>
</dbReference>
<dbReference type="PRINTS" id="PR00105">
    <property type="entry name" value="C5METTRFRASE"/>
</dbReference>
<dbReference type="Gene3D" id="3.90.120.10">
    <property type="entry name" value="DNA Methylase, subunit A, domain 2"/>
    <property type="match status" value="1"/>
</dbReference>
<accession>A0AAQ3M379</accession>
<dbReference type="EMBL" id="CP138583">
    <property type="protein sequence ID" value="WPH00202.1"/>
    <property type="molecule type" value="Genomic_DNA"/>
</dbReference>
<evidence type="ECO:0000256" key="6">
    <source>
        <dbReference type="ARBA" id="ARBA00023125"/>
    </source>
</evidence>
<dbReference type="InterPro" id="IPR043151">
    <property type="entry name" value="BAH_sf"/>
</dbReference>
<keyword evidence="6" id="KW-0238">DNA-binding</keyword>
<keyword evidence="5 8" id="KW-0949">S-adenosyl-L-methionine</keyword>
<dbReference type="Gene3D" id="3.40.50.150">
    <property type="entry name" value="Vaccinia Virus protein VP39"/>
    <property type="match status" value="1"/>
</dbReference>
<feature type="domain" description="BAH" evidence="10">
    <location>
        <begin position="462"/>
        <end position="587"/>
    </location>
</feature>
<reference evidence="11 12" key="1">
    <citation type="submission" date="2023-11" db="EMBL/GenBank/DDBJ databases">
        <title>An acidophilic fungus is an integral part of prey digestion in a carnivorous sundew plant.</title>
        <authorList>
            <person name="Tsai I.J."/>
        </authorList>
    </citation>
    <scope>NUCLEOTIDE SEQUENCE [LARGE SCALE GENOMIC DNA]</scope>
    <source>
        <strain evidence="11">169a</strain>
    </source>
</reference>
<dbReference type="SUPFAM" id="SSF53335">
    <property type="entry name" value="S-adenosyl-L-methionine-dependent methyltransferases"/>
    <property type="match status" value="1"/>
</dbReference>
<dbReference type="PANTHER" id="PTHR10629:SF54">
    <property type="entry name" value="DNA METHYLTRANSFERASE DIM-2"/>
    <property type="match status" value="1"/>
</dbReference>
<keyword evidence="4 8" id="KW-0808">Transferase</keyword>
<sequence>MPFGCDIMPFWPRNEYLTPRTGANTPTVVDDVASPIENTTTGNDDPLQDKVDYNGRAKQQEYEDSDDDFLSFTPVSAQLGKRRKIDGDGYLTFNRDMLTANTDEPLTEPKHRSSSISSASDGAKVELHKSRRVLDHINVTGPDFARHRYDGWKPPLPQMKEREVIEKLQTVHDKLHAQDPPEFVYFELNDFSIYHAAGKRQGELVSLDHLNNRMGCDKLFFAGILSCGNQRRYVQDIGFDKLPIDGYGDDEISAHTSICIQTQTAKASKVWYRLGKPSKDYERFHSGFLWLVQLTEHFVDFLMATPEVTLEHFRSEFYSSIQHNHGDNPCVVQWLQKVNIRDFRTNINAHVGFLWKECYSIVDQGSETDVSNSGLCKHPIWGEIDPERLSAIPEQPNLEVKTVVTSYVADCFKHMYFADQLDERAISTVVQDKIKHQKDEFCLTPLGAVARPKFRPVLKRVLEIKRGDVVSFRPGKGKWKAGAKQWFAYVQKVRRNEQNEVILDVLWLYHSCDTTIGPAYYPFPNELFLSDNCDCGRDAQPLSNVTGKVDVTWYAKDPSDISGFFVRQKFRTTHANDEYDFTSLQDSDFRCQHSSTPYFEGCVRKYVVGQTVLVNMDLPQDDCLRPAQIISFDMRREQIQLRQLAPADVNLGRLSDIRPNELILTNNLFRVDASKIIRECHVRYFDQEAVIAREVPAPYNRDGAGDFYYIRRLHESSLLEMSAPSLPPFVEGWDPKITPQPKLRGMGIFCGGGSFDRAFEDAGAVEFITAVDWSQPALHSYRANAKQNPQFFCGSVNDYMAQVLQGDQRLTTPVGSIDIIVGGSPCPGFSVSNSNKMSPQSLRNASLVASVLTFADVYNPRYVVLENVIGMTRGLGEAGDENVFAQIIAALVGLGYQVQQFLLESWTMGSSQFRSRLFIVASLPGTPPLNPPTQTHAHPEGMKKITGCVMSRRLGISSNGLAFGSRRDDLTPFPSCSMEHSIRDLPNISDGLTTVCPNFPDHRLAALPPPEGRTRIAVVPIHPPRMGLVKAAAQGLISGEPLKYIRGSAESQQLSQNKMYTRIDGARLFPTLITSMTPTSVREGNVLHPCQHRVISLMEMRRAQDYPDEEVIVGRLRDQSKEIGNAVNRKSGLALACQLRESWLQLDMSHRTAKTTPGPSCSGKVDFFLNKKVNLEVTGRYRPMRENSVSSIGSSDDETPQCNAVANSLTGPMIVSIADAVAFNESDDEAENLSFMSGRKAVRIPDDK</sequence>
<dbReference type="PROSITE" id="PS00094">
    <property type="entry name" value="C5_MTASE_1"/>
    <property type="match status" value="1"/>
</dbReference>
<keyword evidence="3 8" id="KW-0489">Methyltransferase</keyword>
<evidence type="ECO:0000313" key="11">
    <source>
        <dbReference type="EMBL" id="WPH00202.1"/>
    </source>
</evidence>
<dbReference type="InterPro" id="IPR057215">
    <property type="entry name" value="DUF7893"/>
</dbReference>
<dbReference type="PROSITE" id="PS51038">
    <property type="entry name" value="BAH"/>
    <property type="match status" value="1"/>
</dbReference>
<dbReference type="Proteomes" id="UP001303373">
    <property type="component" value="Chromosome 4"/>
</dbReference>
<evidence type="ECO:0000256" key="3">
    <source>
        <dbReference type="ARBA" id="ARBA00022603"/>
    </source>
</evidence>
<protein>
    <recommendedName>
        <fullName evidence="2">DNA (cytosine-5-)-methyltransferase</fullName>
        <ecNumber evidence="2">2.1.1.37</ecNumber>
    </recommendedName>
</protein>
<evidence type="ECO:0000256" key="9">
    <source>
        <dbReference type="SAM" id="MobiDB-lite"/>
    </source>
</evidence>
<dbReference type="GO" id="GO:0003886">
    <property type="term" value="F:DNA (cytosine-5-)-methyltransferase activity"/>
    <property type="evidence" value="ECO:0007669"/>
    <property type="project" value="UniProtKB-EC"/>
</dbReference>
<evidence type="ECO:0000256" key="1">
    <source>
        <dbReference type="ARBA" id="ARBA00004123"/>
    </source>
</evidence>
<keyword evidence="7" id="KW-0539">Nucleus</keyword>
<gene>
    <name evidence="11" type="ORF">R9X50_00302500</name>
</gene>
<keyword evidence="12" id="KW-1185">Reference proteome</keyword>
<dbReference type="InterPro" id="IPR018117">
    <property type="entry name" value="C5_DNA_meth_AS"/>
</dbReference>
<dbReference type="Pfam" id="PF25423">
    <property type="entry name" value="DUF7893"/>
    <property type="match status" value="1"/>
</dbReference>
<evidence type="ECO:0000256" key="2">
    <source>
        <dbReference type="ARBA" id="ARBA00011975"/>
    </source>
</evidence>
<dbReference type="GO" id="GO:0003682">
    <property type="term" value="F:chromatin binding"/>
    <property type="evidence" value="ECO:0007669"/>
    <property type="project" value="InterPro"/>
</dbReference>
<proteinExistence type="inferred from homology"/>
<evidence type="ECO:0000256" key="7">
    <source>
        <dbReference type="ARBA" id="ARBA00023242"/>
    </source>
</evidence>
<dbReference type="InterPro" id="IPR029063">
    <property type="entry name" value="SAM-dependent_MTases_sf"/>
</dbReference>
<dbReference type="InterPro" id="IPR001025">
    <property type="entry name" value="BAH_dom"/>
</dbReference>
<evidence type="ECO:0000256" key="8">
    <source>
        <dbReference type="PROSITE-ProRule" id="PRU01016"/>
    </source>
</evidence>
<evidence type="ECO:0000256" key="5">
    <source>
        <dbReference type="ARBA" id="ARBA00022691"/>
    </source>
</evidence>
<dbReference type="InterPro" id="IPR050390">
    <property type="entry name" value="C5-Methyltransferase"/>
</dbReference>
<evidence type="ECO:0000256" key="4">
    <source>
        <dbReference type="ARBA" id="ARBA00022679"/>
    </source>
</evidence>
<dbReference type="GO" id="GO:0005634">
    <property type="term" value="C:nucleus"/>
    <property type="evidence" value="ECO:0007669"/>
    <property type="project" value="UniProtKB-SubCell"/>
</dbReference>
<comment type="similarity">
    <text evidence="8">Belongs to the class I-like SAM-binding methyltransferase superfamily. C5-methyltransferase family.</text>
</comment>
<evidence type="ECO:0000259" key="10">
    <source>
        <dbReference type="PROSITE" id="PS51038"/>
    </source>
</evidence>
<dbReference type="GO" id="GO:0032259">
    <property type="term" value="P:methylation"/>
    <property type="evidence" value="ECO:0007669"/>
    <property type="project" value="UniProtKB-KW"/>
</dbReference>
<dbReference type="GO" id="GO:0044027">
    <property type="term" value="P:negative regulation of gene expression via chromosomal CpG island methylation"/>
    <property type="evidence" value="ECO:0007669"/>
    <property type="project" value="TreeGrafter"/>
</dbReference>
<dbReference type="Pfam" id="PF00145">
    <property type="entry name" value="DNA_methylase"/>
    <property type="match status" value="1"/>
</dbReference>
<evidence type="ECO:0000313" key="12">
    <source>
        <dbReference type="Proteomes" id="UP001303373"/>
    </source>
</evidence>
<dbReference type="EC" id="2.1.1.37" evidence="2"/>
<feature type="active site" evidence="8">
    <location>
        <position position="826"/>
    </location>
</feature>
<dbReference type="PROSITE" id="PS51679">
    <property type="entry name" value="SAM_MT_C5"/>
    <property type="match status" value="1"/>
</dbReference>
<dbReference type="GO" id="GO:0003677">
    <property type="term" value="F:DNA binding"/>
    <property type="evidence" value="ECO:0007669"/>
    <property type="project" value="UniProtKB-KW"/>
</dbReference>
<dbReference type="Gene3D" id="2.30.30.490">
    <property type="match status" value="1"/>
</dbReference>
<dbReference type="InterPro" id="IPR001525">
    <property type="entry name" value="C5_MeTfrase"/>
</dbReference>
<name>A0AAQ3M379_9PEZI</name>